<proteinExistence type="predicted"/>
<sequence>MSKTVLQMPSNIYLISGTSAVLLPSSERSTGEMEIDSSAERISHVFLTDTKPEANVIADIIAAPLSSNNNNTIQRPYWDTVPHAASSLLPLPYPSIFPFPQ</sequence>
<keyword evidence="2" id="KW-1185">Reference proteome</keyword>
<reference evidence="1" key="1">
    <citation type="submission" date="2020-03" db="EMBL/GenBank/DDBJ databases">
        <authorList>
            <person name="Weist P."/>
        </authorList>
    </citation>
    <scope>NUCLEOTIDE SEQUENCE</scope>
</reference>
<name>A0A9N7V3B9_PLEPL</name>
<gene>
    <name evidence="1" type="ORF">PLEPLA_LOCUS29101</name>
</gene>
<comment type="caution">
    <text evidence="1">The sequence shown here is derived from an EMBL/GenBank/DDBJ whole genome shotgun (WGS) entry which is preliminary data.</text>
</comment>
<dbReference type="AlphaFoldDB" id="A0A9N7V3B9"/>
<organism evidence="1 2">
    <name type="scientific">Pleuronectes platessa</name>
    <name type="common">European plaice</name>
    <dbReference type="NCBI Taxonomy" id="8262"/>
    <lineage>
        <taxon>Eukaryota</taxon>
        <taxon>Metazoa</taxon>
        <taxon>Chordata</taxon>
        <taxon>Craniata</taxon>
        <taxon>Vertebrata</taxon>
        <taxon>Euteleostomi</taxon>
        <taxon>Actinopterygii</taxon>
        <taxon>Neopterygii</taxon>
        <taxon>Teleostei</taxon>
        <taxon>Neoteleostei</taxon>
        <taxon>Acanthomorphata</taxon>
        <taxon>Carangaria</taxon>
        <taxon>Pleuronectiformes</taxon>
        <taxon>Pleuronectoidei</taxon>
        <taxon>Pleuronectidae</taxon>
        <taxon>Pleuronectes</taxon>
    </lineage>
</organism>
<dbReference type="Proteomes" id="UP001153269">
    <property type="component" value="Unassembled WGS sequence"/>
</dbReference>
<evidence type="ECO:0000313" key="1">
    <source>
        <dbReference type="EMBL" id="CAB1441324.1"/>
    </source>
</evidence>
<protein>
    <submittedName>
        <fullName evidence="1">Uncharacterized protein</fullName>
    </submittedName>
</protein>
<accession>A0A9N7V3B9</accession>
<evidence type="ECO:0000313" key="2">
    <source>
        <dbReference type="Proteomes" id="UP001153269"/>
    </source>
</evidence>
<dbReference type="EMBL" id="CADEAL010002614">
    <property type="protein sequence ID" value="CAB1441324.1"/>
    <property type="molecule type" value="Genomic_DNA"/>
</dbReference>